<evidence type="ECO:0000256" key="1">
    <source>
        <dbReference type="ARBA" id="ARBA00022801"/>
    </source>
</evidence>
<evidence type="ECO:0000313" key="3">
    <source>
        <dbReference type="Proteomes" id="UP000289220"/>
    </source>
</evidence>
<dbReference type="Gene3D" id="3.75.10.10">
    <property type="entry name" value="L-arginine/glycine Amidinotransferase, Chain A"/>
    <property type="match status" value="1"/>
</dbReference>
<dbReference type="GO" id="GO:0004668">
    <property type="term" value="F:protein-arginine deiminase activity"/>
    <property type="evidence" value="ECO:0007669"/>
    <property type="project" value="InterPro"/>
</dbReference>
<dbReference type="EMBL" id="UXHF01000047">
    <property type="protein sequence ID" value="VDC50754.1"/>
    <property type="molecule type" value="Genomic_DNA"/>
</dbReference>
<evidence type="ECO:0000313" key="2">
    <source>
        <dbReference type="EMBL" id="VDC50754.1"/>
    </source>
</evidence>
<reference evidence="2 3" key="1">
    <citation type="submission" date="2018-11" db="EMBL/GenBank/DDBJ databases">
        <authorList>
            <person name="Peiro R."/>
            <person name="Begona"/>
            <person name="Cbmso G."/>
            <person name="Lopez M."/>
            <person name="Gonzalez S."/>
            <person name="Sacristan E."/>
            <person name="Castillo E."/>
        </authorList>
    </citation>
    <scope>NUCLEOTIDE SEQUENCE [LARGE SCALE GENOMIC DNA]</scope>
    <source>
        <strain evidence="2">Brev_genome</strain>
    </source>
</reference>
<dbReference type="PANTHER" id="PTHR31377">
    <property type="entry name" value="AGMATINE DEIMINASE-RELATED"/>
    <property type="match status" value="1"/>
</dbReference>
<dbReference type="Proteomes" id="UP000289220">
    <property type="component" value="Unassembled WGS sequence"/>
</dbReference>
<sequence length="339" mass="36200">MTAPISAAVPAEWAPHRAMWVGWPSHAEYWFEALEQAQDEVEGLVRALAGPGREQVRLMVGKAEVLADARARFEGVENVEVVAGEFGDIWLRDTGPIFGEGSKTAAAFKFNGWGGKYDMPGDDLVAGQIGEHAGVALTWNDFVMEGGSLDHDGEGTVLTTRQCLLNPNRNPAWNQDEAVATAALEAAIGAKAVLWLGDGLLNDHTDGHVDNLARFVAPGVVACPIAWGRNDPNAEVYDATARDLSGMTDAAGRKLRVLRIPSPGLVLDEDERPIPASHMNFLIANGAVVVPTYGDDEAARFACEALATAFPDREIIPLPSKAILTGGGSFHCISQQEPE</sequence>
<accession>A0A7Z8Y4H5</accession>
<comment type="caution">
    <text evidence="2">The sequence shown here is derived from an EMBL/GenBank/DDBJ whole genome shotgun (WGS) entry which is preliminary data.</text>
</comment>
<keyword evidence="1" id="KW-0378">Hydrolase</keyword>
<dbReference type="SUPFAM" id="SSF55909">
    <property type="entry name" value="Pentein"/>
    <property type="match status" value="1"/>
</dbReference>
<dbReference type="RefSeq" id="WP_154726378.1">
    <property type="nucleotide sequence ID" value="NZ_UXHF01000047.1"/>
</dbReference>
<organism evidence="2 3">
    <name type="scientific">Brevundimonas mediterranea</name>
    <dbReference type="NCBI Taxonomy" id="74329"/>
    <lineage>
        <taxon>Bacteria</taxon>
        <taxon>Pseudomonadati</taxon>
        <taxon>Pseudomonadota</taxon>
        <taxon>Alphaproteobacteria</taxon>
        <taxon>Caulobacterales</taxon>
        <taxon>Caulobacteraceae</taxon>
        <taxon>Brevundimonas</taxon>
    </lineage>
</organism>
<protein>
    <submittedName>
        <fullName evidence="2">Agmatine deiminase</fullName>
    </submittedName>
</protein>
<name>A0A7Z8Y4H5_9CAUL</name>
<proteinExistence type="predicted"/>
<dbReference type="Pfam" id="PF04371">
    <property type="entry name" value="PAD_porph"/>
    <property type="match status" value="1"/>
</dbReference>
<gene>
    <name evidence="2" type="primary">aguA_2</name>
    <name evidence="2" type="ORF">BREV_BREV_02243</name>
</gene>
<dbReference type="PANTHER" id="PTHR31377:SF0">
    <property type="entry name" value="AGMATINE DEIMINASE-RELATED"/>
    <property type="match status" value="1"/>
</dbReference>
<dbReference type="GO" id="GO:0047632">
    <property type="term" value="F:agmatine deiminase activity"/>
    <property type="evidence" value="ECO:0007669"/>
    <property type="project" value="TreeGrafter"/>
</dbReference>
<dbReference type="InterPro" id="IPR007466">
    <property type="entry name" value="Peptidyl-Arg-deiminase_porph"/>
</dbReference>
<keyword evidence="3" id="KW-1185">Reference proteome</keyword>
<dbReference type="GO" id="GO:0009446">
    <property type="term" value="P:putrescine biosynthetic process"/>
    <property type="evidence" value="ECO:0007669"/>
    <property type="project" value="InterPro"/>
</dbReference>
<dbReference type="AlphaFoldDB" id="A0A7Z8Y4H5"/>